<sequence>MKQLALSYHRTLQRKFHR</sequence>
<organism evidence="1">
    <name type="scientific">Rhizophora mucronata</name>
    <name type="common">Asiatic mangrove</name>
    <dbReference type="NCBI Taxonomy" id="61149"/>
    <lineage>
        <taxon>Eukaryota</taxon>
        <taxon>Viridiplantae</taxon>
        <taxon>Streptophyta</taxon>
        <taxon>Embryophyta</taxon>
        <taxon>Tracheophyta</taxon>
        <taxon>Spermatophyta</taxon>
        <taxon>Magnoliopsida</taxon>
        <taxon>eudicotyledons</taxon>
        <taxon>Gunneridae</taxon>
        <taxon>Pentapetalae</taxon>
        <taxon>rosids</taxon>
        <taxon>fabids</taxon>
        <taxon>Malpighiales</taxon>
        <taxon>Rhizophoraceae</taxon>
        <taxon>Rhizophora</taxon>
    </lineage>
</organism>
<name>A0A2P2NE90_RHIMU</name>
<accession>A0A2P2NE90</accession>
<evidence type="ECO:0000313" key="1">
    <source>
        <dbReference type="EMBL" id="MBX40785.1"/>
    </source>
</evidence>
<dbReference type="AlphaFoldDB" id="A0A2P2NE90"/>
<reference evidence="1" key="1">
    <citation type="submission" date="2018-02" db="EMBL/GenBank/DDBJ databases">
        <title>Rhizophora mucronata_Transcriptome.</title>
        <authorList>
            <person name="Meera S.P."/>
            <person name="Sreeshan A."/>
            <person name="Augustine A."/>
        </authorList>
    </citation>
    <scope>NUCLEOTIDE SEQUENCE</scope>
    <source>
        <tissue evidence="1">Leaf</tissue>
    </source>
</reference>
<protein>
    <submittedName>
        <fullName evidence="1">Uncharacterized protein</fullName>
    </submittedName>
</protein>
<dbReference type="EMBL" id="GGEC01060301">
    <property type="protein sequence ID" value="MBX40785.1"/>
    <property type="molecule type" value="Transcribed_RNA"/>
</dbReference>
<proteinExistence type="predicted"/>